<gene>
    <name evidence="1" type="ORF">C486_12311</name>
</gene>
<dbReference type="PATRIC" id="fig|1230459.4.peg.2454"/>
<dbReference type="Proteomes" id="UP000011592">
    <property type="component" value="Unassembled WGS sequence"/>
</dbReference>
<dbReference type="SUPFAM" id="SSF88723">
    <property type="entry name" value="PIN domain-like"/>
    <property type="match status" value="1"/>
</dbReference>
<dbReference type="InterPro" id="IPR029060">
    <property type="entry name" value="PIN-like_dom_sf"/>
</dbReference>
<evidence type="ECO:0008006" key="3">
    <source>
        <dbReference type="Google" id="ProtNLM"/>
    </source>
</evidence>
<dbReference type="EMBL" id="AOIJ01000052">
    <property type="protein sequence ID" value="ELY79177.1"/>
    <property type="molecule type" value="Genomic_DNA"/>
</dbReference>
<accession>L9Z0F4</accession>
<organism evidence="1 2">
    <name type="scientific">Natrinema gari JCM 14663</name>
    <dbReference type="NCBI Taxonomy" id="1230459"/>
    <lineage>
        <taxon>Archaea</taxon>
        <taxon>Methanobacteriati</taxon>
        <taxon>Methanobacteriota</taxon>
        <taxon>Stenosarchaea group</taxon>
        <taxon>Halobacteria</taxon>
        <taxon>Halobacteriales</taxon>
        <taxon>Natrialbaceae</taxon>
        <taxon>Natrinema</taxon>
    </lineage>
</organism>
<dbReference type="Gene3D" id="3.40.50.1010">
    <property type="entry name" value="5'-nuclease"/>
    <property type="match status" value="1"/>
</dbReference>
<evidence type="ECO:0000313" key="1">
    <source>
        <dbReference type="EMBL" id="ELY79177.1"/>
    </source>
</evidence>
<name>L9Z0F4_9EURY</name>
<comment type="caution">
    <text evidence="1">The sequence shown here is derived from an EMBL/GenBank/DDBJ whole genome shotgun (WGS) entry which is preliminary data.</text>
</comment>
<keyword evidence="2" id="KW-1185">Reference proteome</keyword>
<dbReference type="RefSeq" id="WP_008456323.1">
    <property type="nucleotide sequence ID" value="NZ_AOIJ01000052.1"/>
</dbReference>
<sequence>MKILDTNLWVFGTLGTNDRAERLLAEIERGETISAINAYMVQEALNAFDRTPGLTMTERDELQTLFLTRLTRMTGLVEAPSSRDVTDSLLDERRANVRTQLLARVLTIQPKDVPILVLAFEHRDREPTLLTNDADFAAFSPADAELSEITLEHVE</sequence>
<dbReference type="AlphaFoldDB" id="L9Z0F4"/>
<protein>
    <recommendedName>
        <fullName evidence="3">PIN domain-containing protein</fullName>
    </recommendedName>
</protein>
<reference evidence="1 2" key="1">
    <citation type="journal article" date="2014" name="PLoS Genet.">
        <title>Phylogenetically driven sequencing of extremely halophilic archaea reveals strategies for static and dynamic osmo-response.</title>
        <authorList>
            <person name="Becker E.A."/>
            <person name="Seitzer P.M."/>
            <person name="Tritt A."/>
            <person name="Larsen D."/>
            <person name="Krusor M."/>
            <person name="Yao A.I."/>
            <person name="Wu D."/>
            <person name="Madern D."/>
            <person name="Eisen J.A."/>
            <person name="Darling A.E."/>
            <person name="Facciotti M.T."/>
        </authorList>
    </citation>
    <scope>NUCLEOTIDE SEQUENCE [LARGE SCALE GENOMIC DNA]</scope>
    <source>
        <strain evidence="1 2">JCM 14663</strain>
    </source>
</reference>
<evidence type="ECO:0000313" key="2">
    <source>
        <dbReference type="Proteomes" id="UP000011592"/>
    </source>
</evidence>
<proteinExistence type="predicted"/>
<dbReference type="GeneID" id="13352605"/>